<keyword evidence="2" id="KW-0378">Hydrolase</keyword>
<dbReference type="InterPro" id="IPR005269">
    <property type="entry name" value="LOG"/>
</dbReference>
<dbReference type="SUPFAM" id="SSF102405">
    <property type="entry name" value="MCP/YpsA-like"/>
    <property type="match status" value="1"/>
</dbReference>
<sequence>MRRVTERAIRAVAVFCGARDGVDPRHLEAASEVGRTLAERGITVVYGGGGTGLMGAVANGALGAGGTVVGVIPEALIGPELAHPDLAELHVVQTMAERKAMMAELADVFVALPGGAGTLEEIVEQWSWAMLGYHSKPCGFLDVLGYWSPMRELVAHMVGEGFLSDRGAAMIRFESSLEPLLAALEDA</sequence>
<dbReference type="EC" id="3.2.2.n1" evidence="2"/>
<gene>
    <name evidence="3" type="ORF">CLV52_1034</name>
</gene>
<dbReference type="Proteomes" id="UP000295344">
    <property type="component" value="Unassembled WGS sequence"/>
</dbReference>
<evidence type="ECO:0000256" key="1">
    <source>
        <dbReference type="ARBA" id="ARBA00006763"/>
    </source>
</evidence>
<dbReference type="GO" id="GO:0009691">
    <property type="term" value="P:cytokinin biosynthetic process"/>
    <property type="evidence" value="ECO:0007669"/>
    <property type="project" value="UniProtKB-UniRule"/>
</dbReference>
<dbReference type="Gene3D" id="3.40.50.450">
    <property type="match status" value="1"/>
</dbReference>
<dbReference type="InterPro" id="IPR031100">
    <property type="entry name" value="LOG_fam"/>
</dbReference>
<keyword evidence="4" id="KW-1185">Reference proteome</keyword>
<keyword evidence="2" id="KW-0203">Cytokinin biosynthesis</keyword>
<evidence type="ECO:0000313" key="3">
    <source>
        <dbReference type="EMBL" id="TDS80468.1"/>
    </source>
</evidence>
<dbReference type="EMBL" id="SOAM01000001">
    <property type="protein sequence ID" value="TDS80468.1"/>
    <property type="molecule type" value="Genomic_DNA"/>
</dbReference>
<evidence type="ECO:0000313" key="4">
    <source>
        <dbReference type="Proteomes" id="UP000295344"/>
    </source>
</evidence>
<dbReference type="NCBIfam" id="TIGR00730">
    <property type="entry name" value="Rossman fold protein, TIGR00730 family"/>
    <property type="match status" value="1"/>
</dbReference>
<comment type="catalytic activity">
    <reaction evidence="2">
        <text>N(6)-(dimethylallyl)adenosine 5'-phosphate + H2O = N(6)-dimethylallyladenine + D-ribose 5-phosphate</text>
        <dbReference type="Rhea" id="RHEA:48560"/>
        <dbReference type="ChEBI" id="CHEBI:15377"/>
        <dbReference type="ChEBI" id="CHEBI:17660"/>
        <dbReference type="ChEBI" id="CHEBI:57526"/>
        <dbReference type="ChEBI" id="CHEBI:78346"/>
        <dbReference type="EC" id="3.2.2.n1"/>
    </reaction>
</comment>
<reference evidence="3 4" key="1">
    <citation type="submission" date="2019-03" db="EMBL/GenBank/DDBJ databases">
        <title>Genomic Encyclopedia of Archaeal and Bacterial Type Strains, Phase II (KMG-II): from individual species to whole genera.</title>
        <authorList>
            <person name="Goeker M."/>
        </authorList>
    </citation>
    <scope>NUCLEOTIDE SEQUENCE [LARGE SCALE GENOMIC DNA]</scope>
    <source>
        <strain evidence="3 4">DSM 24782</strain>
    </source>
</reference>
<protein>
    <recommendedName>
        <fullName evidence="2">Cytokinin riboside 5'-monophosphate phosphoribohydrolase</fullName>
        <ecNumber evidence="2">3.2.2.n1</ecNumber>
    </recommendedName>
</protein>
<dbReference type="PANTHER" id="PTHR31223:SF70">
    <property type="entry name" value="LOG FAMILY PROTEIN YJL055W"/>
    <property type="match status" value="1"/>
</dbReference>
<dbReference type="PANTHER" id="PTHR31223">
    <property type="entry name" value="LOG FAMILY PROTEIN YJL055W"/>
    <property type="match status" value="1"/>
</dbReference>
<comment type="caution">
    <text evidence="3">The sequence shown here is derived from an EMBL/GenBank/DDBJ whole genome shotgun (WGS) entry which is preliminary data.</text>
</comment>
<accession>A0A4R7FRV4</accession>
<comment type="similarity">
    <text evidence="1 2">Belongs to the LOG family.</text>
</comment>
<evidence type="ECO:0000256" key="2">
    <source>
        <dbReference type="RuleBase" id="RU363015"/>
    </source>
</evidence>
<dbReference type="GO" id="GO:0102682">
    <property type="term" value="F:cytokinin riboside 5'-monophosphate phosphoribohydrolase activity"/>
    <property type="evidence" value="ECO:0007669"/>
    <property type="project" value="RHEA"/>
</dbReference>
<comment type="catalytic activity">
    <reaction evidence="2">
        <text>9-ribosyl-trans-zeatin 5'-phosphate + H2O = trans-zeatin + D-ribose 5-phosphate</text>
        <dbReference type="Rhea" id="RHEA:48564"/>
        <dbReference type="ChEBI" id="CHEBI:15377"/>
        <dbReference type="ChEBI" id="CHEBI:16522"/>
        <dbReference type="ChEBI" id="CHEBI:78346"/>
        <dbReference type="ChEBI" id="CHEBI:87947"/>
        <dbReference type="EC" id="3.2.2.n1"/>
    </reaction>
</comment>
<dbReference type="AlphaFoldDB" id="A0A4R7FRV4"/>
<proteinExistence type="inferred from homology"/>
<organism evidence="3 4">
    <name type="scientific">Amnibacterium kyonggiense</name>
    <dbReference type="NCBI Taxonomy" id="595671"/>
    <lineage>
        <taxon>Bacteria</taxon>
        <taxon>Bacillati</taxon>
        <taxon>Actinomycetota</taxon>
        <taxon>Actinomycetes</taxon>
        <taxon>Micrococcales</taxon>
        <taxon>Microbacteriaceae</taxon>
        <taxon>Amnibacterium</taxon>
    </lineage>
</organism>
<name>A0A4R7FRV4_9MICO</name>
<dbReference type="GO" id="GO:0005829">
    <property type="term" value="C:cytosol"/>
    <property type="evidence" value="ECO:0007669"/>
    <property type="project" value="TreeGrafter"/>
</dbReference>
<dbReference type="Pfam" id="PF03641">
    <property type="entry name" value="Lysine_decarbox"/>
    <property type="match status" value="1"/>
</dbReference>